<evidence type="ECO:0000256" key="1">
    <source>
        <dbReference type="ARBA" id="ARBA00022737"/>
    </source>
</evidence>
<feature type="region of interest" description="Disordered" evidence="4">
    <location>
        <begin position="871"/>
        <end position="899"/>
    </location>
</feature>
<evidence type="ECO:0000259" key="5">
    <source>
        <dbReference type="PROSITE" id="PS50235"/>
    </source>
</evidence>
<dbReference type="GO" id="GO:0004843">
    <property type="term" value="F:cysteine-type deubiquitinase activity"/>
    <property type="evidence" value="ECO:0007669"/>
    <property type="project" value="InterPro"/>
</dbReference>
<evidence type="ECO:0000256" key="4">
    <source>
        <dbReference type="SAM" id="MobiDB-lite"/>
    </source>
</evidence>
<accession>A0AAW0SLL4</accession>
<protein>
    <recommendedName>
        <fullName evidence="5">USP domain-containing protein</fullName>
    </recommendedName>
</protein>
<comment type="caution">
    <text evidence="6">The sequence shown here is derived from an EMBL/GenBank/DDBJ whole genome shotgun (WGS) entry which is preliminary data.</text>
</comment>
<dbReference type="InterPro" id="IPR036770">
    <property type="entry name" value="Ankyrin_rpt-contain_sf"/>
</dbReference>
<dbReference type="PROSITE" id="PS00972">
    <property type="entry name" value="USP_1"/>
    <property type="match status" value="1"/>
</dbReference>
<feature type="compositionally biased region" description="Basic and acidic residues" evidence="4">
    <location>
        <begin position="871"/>
        <end position="890"/>
    </location>
</feature>
<dbReference type="Gene3D" id="3.90.70.10">
    <property type="entry name" value="Cysteine proteinases"/>
    <property type="match status" value="1"/>
</dbReference>
<name>A0AAW0SLL4_SCYPA</name>
<evidence type="ECO:0000313" key="6">
    <source>
        <dbReference type="EMBL" id="KAK8376309.1"/>
    </source>
</evidence>
<feature type="repeat" description="ANK" evidence="3">
    <location>
        <begin position="141"/>
        <end position="173"/>
    </location>
</feature>
<dbReference type="Gene3D" id="1.10.287.1490">
    <property type="match status" value="1"/>
</dbReference>
<feature type="region of interest" description="Disordered" evidence="4">
    <location>
        <begin position="294"/>
        <end position="317"/>
    </location>
</feature>
<dbReference type="SUPFAM" id="SSF54001">
    <property type="entry name" value="Cysteine proteinases"/>
    <property type="match status" value="1"/>
</dbReference>
<organism evidence="6 7">
    <name type="scientific">Scylla paramamosain</name>
    <name type="common">Mud crab</name>
    <dbReference type="NCBI Taxonomy" id="85552"/>
    <lineage>
        <taxon>Eukaryota</taxon>
        <taxon>Metazoa</taxon>
        <taxon>Ecdysozoa</taxon>
        <taxon>Arthropoda</taxon>
        <taxon>Crustacea</taxon>
        <taxon>Multicrustacea</taxon>
        <taxon>Malacostraca</taxon>
        <taxon>Eumalacostraca</taxon>
        <taxon>Eucarida</taxon>
        <taxon>Decapoda</taxon>
        <taxon>Pleocyemata</taxon>
        <taxon>Brachyura</taxon>
        <taxon>Eubrachyura</taxon>
        <taxon>Portunoidea</taxon>
        <taxon>Portunidae</taxon>
        <taxon>Portuninae</taxon>
        <taxon>Scylla</taxon>
    </lineage>
</organism>
<proteinExistence type="predicted"/>
<dbReference type="PROSITE" id="PS50235">
    <property type="entry name" value="USP_3"/>
    <property type="match status" value="1"/>
</dbReference>
<evidence type="ECO:0000313" key="7">
    <source>
        <dbReference type="Proteomes" id="UP001487740"/>
    </source>
</evidence>
<evidence type="ECO:0000256" key="3">
    <source>
        <dbReference type="PROSITE-ProRule" id="PRU00023"/>
    </source>
</evidence>
<dbReference type="InterPro" id="IPR028889">
    <property type="entry name" value="USP"/>
</dbReference>
<dbReference type="Pfam" id="PF13857">
    <property type="entry name" value="Ank_5"/>
    <property type="match status" value="1"/>
</dbReference>
<feature type="compositionally biased region" description="Basic and acidic residues" evidence="4">
    <location>
        <begin position="304"/>
        <end position="317"/>
    </location>
</feature>
<dbReference type="InterPro" id="IPR018200">
    <property type="entry name" value="USP_CS"/>
</dbReference>
<dbReference type="PANTHER" id="PTHR24198:SF165">
    <property type="entry name" value="ANKYRIN REPEAT-CONTAINING PROTEIN-RELATED"/>
    <property type="match status" value="1"/>
</dbReference>
<feature type="region of interest" description="Disordered" evidence="4">
    <location>
        <begin position="193"/>
        <end position="263"/>
    </location>
</feature>
<dbReference type="InterPro" id="IPR001394">
    <property type="entry name" value="Peptidase_C19_UCH"/>
</dbReference>
<dbReference type="InterPro" id="IPR002110">
    <property type="entry name" value="Ankyrin_rpt"/>
</dbReference>
<dbReference type="EMBL" id="JARAKH010000048">
    <property type="protein sequence ID" value="KAK8376309.1"/>
    <property type="molecule type" value="Genomic_DNA"/>
</dbReference>
<feature type="compositionally biased region" description="Polar residues" evidence="4">
    <location>
        <begin position="235"/>
        <end position="254"/>
    </location>
</feature>
<feature type="region of interest" description="Disordered" evidence="4">
    <location>
        <begin position="1184"/>
        <end position="1237"/>
    </location>
</feature>
<reference evidence="6 7" key="1">
    <citation type="submission" date="2023-03" db="EMBL/GenBank/DDBJ databases">
        <title>High-quality genome of Scylla paramamosain provides insights in environmental adaptation.</title>
        <authorList>
            <person name="Zhang L."/>
        </authorList>
    </citation>
    <scope>NUCLEOTIDE SEQUENCE [LARGE SCALE GENOMIC DNA]</scope>
    <source>
        <strain evidence="6">LZ_2023a</strain>
        <tissue evidence="6">Muscle</tissue>
    </source>
</reference>
<keyword evidence="1" id="KW-0677">Repeat</keyword>
<evidence type="ECO:0000256" key="2">
    <source>
        <dbReference type="ARBA" id="ARBA00023043"/>
    </source>
</evidence>
<dbReference type="CDD" id="cd02674">
    <property type="entry name" value="Peptidase_C19R"/>
    <property type="match status" value="1"/>
</dbReference>
<feature type="domain" description="USP" evidence="5">
    <location>
        <begin position="1239"/>
        <end position="1539"/>
    </location>
</feature>
<dbReference type="PANTHER" id="PTHR24198">
    <property type="entry name" value="ANKYRIN REPEAT AND PROTEIN KINASE DOMAIN-CONTAINING PROTEIN"/>
    <property type="match status" value="1"/>
</dbReference>
<feature type="repeat" description="ANK" evidence="3">
    <location>
        <begin position="74"/>
        <end position="106"/>
    </location>
</feature>
<keyword evidence="2 3" id="KW-0040">ANK repeat</keyword>
<feature type="compositionally biased region" description="Basic and acidic residues" evidence="4">
    <location>
        <begin position="1184"/>
        <end position="1198"/>
    </location>
</feature>
<sequence length="1541" mass="176765">MVSSIQLKLVRAAKGGDLEGVQTALERGGQADGGGGTGRQALHEASEAGHLEVVKLLLDHKAQVNSRSKRHGDEGGTALHLATEAGEVDIMKELLKAGADPEIRDEKGRTPALWAAYGGQQEALQVLEGQNNELLFAYDYDHSTALHLAAAHGDLKVVKWLVNHGLDCGARDHRNKTPKDVAKERKWQDVHLFLKQHQSPSKRSRPISPWRGSMGYLSTRSKTSHTSEDEVSSKEAASSLQDSATASPKTATEMSSLEPSSLPPVRVEEWGRHAEARYTSLDLSDLGVQRLEEEPRGALAAEQNRGRRDDPEREADKDTIASLRSQLEALQGEVARFRERDKTTQEELRQKDEEGEALKLAEAEMKAKVSQLTRRLEERQREENERNRAEVVPPGSPVTEAKIKELQRQNKYNQKIIEDMNDEIDELYKQVKVLEVTAAVAQAKLKGKESLLEEMVEEARQTEEKLKGEAARLSKRLEEERKKVTEAQQDSHSLQQLQGEEAALRRTIGSLQEQLRLQETDNRQQGAALRKQLLEEEASHRQAVDALRKQLKAEEDSNRAVIASLRQQLQDSTEVQEQDSHLRQYIASLRQQLQEEETANRKNVAALRQQLQEQEVNKRETVASLRQQLQDQEDSSKRSIASLKQQLQEEEDINRQTITSLRQQLQEATTQQEQGTYNRQQITALRQQLLEEGAAHKKTIASLRQQLQDQEDNHVQAITTLKQQLQEATNRLQQDALHRQQISSLKQQLQEQEETNKQTVAVLKQQMQREEHSNRQTVAELRQELSRMSLRHTEGEQKSITLQRDHEDLLREAEHQQERSRKTIEELNASVAHLTARLREQEEALTCCKEQLQDKDKVLWEKEEEARLKESTLKEEAERTSRRLEEERQKVGAAQAREFETSRKLHEHVRDLERIIDSLNDEVSEKTSKIGEYEQMVASYQVQLRHKERQLEQREAAGQQSVTTLQQKVDALAQMLEEEQQKTAQGQEQLQEAEEKHRQEVGALKQQMQEMLEVAEEEKQGYLSLQKQQQKRIQELLVQEQHNKTIINERNTKIKEFEQTFSSYEVQLQNSRKQIEQHEANKQQTIAALSSEVVRLSQKMEEEKRKAATAQNRTTHLIEQDRVNKLNITDLSNKLRDYERTIAAFQREKEQIQEEVAKWNRSNESQQLVSTEQELLKEMQAKLEAERQERAREQEANKQRMAALEDAVARSSRQASTHTPRSRSRSRAETPSRVTLMPTGLPNLGNTCYINSVVQCLFSITILRDYFTSDAFRRDLYRGSELQGEVAAALCGVFKGLEEGHGERDVRTRIKHLKEVAGVCSEEFRGSQQRNAHDFLSSLLNWLHEDLTRPSGSSVVTKNFAGSVREVVRCDRSGEEVKRSSRTFTTLSIPVPRGKAFNLQDLLESHFRPHNEEWECPHCRRTHVCRQHTRLTHLPPLLIIHLSRVSSPRESQAKKARVSFPLEGLTLQDYMDHRDRSPMYELFGLVSHQGTMSAGHYTALCRSPPEPTWRLYDDDQVSEVPQRRVQAEADVHVLFYSLLKT</sequence>
<dbReference type="InterPro" id="IPR038765">
    <property type="entry name" value="Papain-like_cys_pep_sf"/>
</dbReference>
<keyword evidence="7" id="KW-1185">Reference proteome</keyword>
<dbReference type="Gene3D" id="1.25.40.20">
    <property type="entry name" value="Ankyrin repeat-containing domain"/>
    <property type="match status" value="2"/>
</dbReference>
<feature type="repeat" description="ANK" evidence="3">
    <location>
        <begin position="37"/>
        <end position="69"/>
    </location>
</feature>
<dbReference type="Pfam" id="PF00443">
    <property type="entry name" value="UCH"/>
    <property type="match status" value="1"/>
</dbReference>
<feature type="region of interest" description="Disordered" evidence="4">
    <location>
        <begin position="625"/>
        <end position="651"/>
    </location>
</feature>
<dbReference type="SUPFAM" id="SSF48403">
    <property type="entry name" value="Ankyrin repeat"/>
    <property type="match status" value="1"/>
</dbReference>
<gene>
    <name evidence="6" type="ORF">O3P69_009744</name>
</gene>
<dbReference type="Pfam" id="PF12796">
    <property type="entry name" value="Ank_2"/>
    <property type="match status" value="1"/>
</dbReference>
<dbReference type="GO" id="GO:0016579">
    <property type="term" value="P:protein deubiquitination"/>
    <property type="evidence" value="ECO:0007669"/>
    <property type="project" value="InterPro"/>
</dbReference>
<dbReference type="SMART" id="SM00248">
    <property type="entry name" value="ANK"/>
    <property type="match status" value="4"/>
</dbReference>
<dbReference type="PROSITE" id="PS50088">
    <property type="entry name" value="ANK_REPEAT"/>
    <property type="match status" value="3"/>
</dbReference>
<dbReference type="PROSITE" id="PS50297">
    <property type="entry name" value="ANK_REP_REGION"/>
    <property type="match status" value="3"/>
</dbReference>
<dbReference type="PROSITE" id="PS00973">
    <property type="entry name" value="USP_2"/>
    <property type="match status" value="1"/>
</dbReference>
<dbReference type="Proteomes" id="UP001487740">
    <property type="component" value="Unassembled WGS sequence"/>
</dbReference>